<gene>
    <name evidence="2" type="ORF">HNR15_002945</name>
</gene>
<dbReference type="Pfam" id="PF13384">
    <property type="entry name" value="HTH_23"/>
    <property type="match status" value="1"/>
</dbReference>
<dbReference type="GO" id="GO:0003677">
    <property type="term" value="F:DNA binding"/>
    <property type="evidence" value="ECO:0007669"/>
    <property type="project" value="InterPro"/>
</dbReference>
<feature type="domain" description="HTH luxR-type" evidence="1">
    <location>
        <begin position="260"/>
        <end position="310"/>
    </location>
</feature>
<evidence type="ECO:0000313" key="3">
    <source>
        <dbReference type="Proteomes" id="UP000571817"/>
    </source>
</evidence>
<comment type="caution">
    <text evidence="2">The sequence shown here is derived from an EMBL/GenBank/DDBJ whole genome shotgun (WGS) entry which is preliminary data.</text>
</comment>
<dbReference type="SUPFAM" id="SSF46894">
    <property type="entry name" value="C-terminal effector domain of the bipartite response regulators"/>
    <property type="match status" value="1"/>
</dbReference>
<proteinExistence type="predicted"/>
<dbReference type="SMART" id="SM00421">
    <property type="entry name" value="HTH_LUXR"/>
    <property type="match status" value="1"/>
</dbReference>
<name>A0A853DET1_9MICO</name>
<evidence type="ECO:0000259" key="1">
    <source>
        <dbReference type="SMART" id="SM00421"/>
    </source>
</evidence>
<dbReference type="InterPro" id="IPR036388">
    <property type="entry name" value="WH-like_DNA-bd_sf"/>
</dbReference>
<dbReference type="RefSeq" id="WP_179483075.1">
    <property type="nucleotide sequence ID" value="NZ_JACCFW010000001.1"/>
</dbReference>
<organism evidence="2 3">
    <name type="scientific">Allobranchiibius huperziae</name>
    <dbReference type="NCBI Taxonomy" id="1874116"/>
    <lineage>
        <taxon>Bacteria</taxon>
        <taxon>Bacillati</taxon>
        <taxon>Actinomycetota</taxon>
        <taxon>Actinomycetes</taxon>
        <taxon>Micrococcales</taxon>
        <taxon>Dermacoccaceae</taxon>
        <taxon>Allobranchiibius</taxon>
    </lineage>
</organism>
<dbReference type="Proteomes" id="UP000571817">
    <property type="component" value="Unassembled WGS sequence"/>
</dbReference>
<reference evidence="2 3" key="1">
    <citation type="submission" date="2020-07" db="EMBL/GenBank/DDBJ databases">
        <title>Sequencing the genomes of 1000 actinobacteria strains.</title>
        <authorList>
            <person name="Klenk H.-P."/>
        </authorList>
    </citation>
    <scope>NUCLEOTIDE SEQUENCE [LARGE SCALE GENOMIC DNA]</scope>
    <source>
        <strain evidence="2 3">DSM 29531</strain>
    </source>
</reference>
<protein>
    <recommendedName>
        <fullName evidence="1">HTH luxR-type domain-containing protein</fullName>
    </recommendedName>
</protein>
<dbReference type="AlphaFoldDB" id="A0A853DET1"/>
<evidence type="ECO:0000313" key="2">
    <source>
        <dbReference type="EMBL" id="NYJ75982.1"/>
    </source>
</evidence>
<sequence length="318" mass="34912">MTARLAVLGVGEQAEALYRNILRMPRLELAAHRSRLGWTDAEGDAALLELRTQRLVRVGPGGELVTDHPRAALERLVSAEEARLATRRQDLARVRDSIDQFAADHRIGRELSSASAPDRERVDRAELVAVHEHLAASTVGAVRQAARTAPSQDVAAYPTLRHQVQEGRELRSLYAADVVERCATWRAAWAQAGEAARVARTLPSDFVVFGTDVALGSTEWGRSDGDFVVLRDPMVVAAFVELFDRLWSASAALEPAADEPEGLLELMRQGLKDEAIARVLGISLRTVRRRVAALMAEHGVDTRFQLALRLAERRGRAG</sequence>
<dbReference type="GO" id="GO:0006355">
    <property type="term" value="P:regulation of DNA-templated transcription"/>
    <property type="evidence" value="ECO:0007669"/>
    <property type="project" value="InterPro"/>
</dbReference>
<dbReference type="EMBL" id="JACCFW010000001">
    <property type="protein sequence ID" value="NYJ75982.1"/>
    <property type="molecule type" value="Genomic_DNA"/>
</dbReference>
<dbReference type="InterPro" id="IPR016032">
    <property type="entry name" value="Sig_transdc_resp-reg_C-effctor"/>
</dbReference>
<dbReference type="InterPro" id="IPR000792">
    <property type="entry name" value="Tscrpt_reg_LuxR_C"/>
</dbReference>
<accession>A0A853DET1</accession>
<keyword evidence="3" id="KW-1185">Reference proteome</keyword>
<dbReference type="Gene3D" id="1.10.10.10">
    <property type="entry name" value="Winged helix-like DNA-binding domain superfamily/Winged helix DNA-binding domain"/>
    <property type="match status" value="1"/>
</dbReference>